<evidence type="ECO:0000256" key="5">
    <source>
        <dbReference type="ARBA" id="ARBA00023136"/>
    </source>
</evidence>
<dbReference type="InterPro" id="IPR018383">
    <property type="entry name" value="UPF0324_pro"/>
</dbReference>
<evidence type="ECO:0008006" key="8">
    <source>
        <dbReference type="Google" id="ProtNLM"/>
    </source>
</evidence>
<evidence type="ECO:0000256" key="2">
    <source>
        <dbReference type="ARBA" id="ARBA00022475"/>
    </source>
</evidence>
<feature type="transmembrane region" description="Helical" evidence="6">
    <location>
        <begin position="20"/>
        <end position="38"/>
    </location>
</feature>
<keyword evidence="3 6" id="KW-0812">Transmembrane</keyword>
<feature type="transmembrane region" description="Helical" evidence="6">
    <location>
        <begin position="201"/>
        <end position="224"/>
    </location>
</feature>
<sequence length="408" mass="42815">MTDGNFPAAGRSELLTSEDWWAIWLGGLLIGLTATGLIDGVAGVGRWTGDPTAAFAGRLLPLAVLGIGFALVTALAARIMGGSFITHQAGFIPMFLLAVVAYFLANQTGIRAAGVGYAFWALLLGLVISNTVGIPSWLKPALRSELYIKTGLVLLGAEILFNRILNLGPPGLFVAWLVTPVVIFFMYRFGLRVLKIGSPSLVIVIAAATSVCGVSAAIAVAAAARAKKDELTLAVSMTLIFTVLMMVLMPLLIEAVGMDPLVGGAWIGGTVDATGAVVAAGAMLGEEAGEVAAVVKMIQNILIGVVAFLVAVYWVTNVEKSEDSVRPGAGEIWNRFPKFILGFVGASLLFSFVLVPTLGDEAVGGIIDLTSDFRGWLFCIAFVSIGLESNFRALANQIQGGRPLQLYL</sequence>
<accession>A0A381VN84</accession>
<evidence type="ECO:0000256" key="6">
    <source>
        <dbReference type="SAM" id="Phobius"/>
    </source>
</evidence>
<dbReference type="PANTHER" id="PTHR30106">
    <property type="entry name" value="INNER MEMBRANE PROTEIN YEIH-RELATED"/>
    <property type="match status" value="1"/>
</dbReference>
<gene>
    <name evidence="7" type="ORF">METZ01_LOCUS94640</name>
</gene>
<evidence type="ECO:0000313" key="7">
    <source>
        <dbReference type="EMBL" id="SVA41786.1"/>
    </source>
</evidence>
<evidence type="ECO:0000256" key="3">
    <source>
        <dbReference type="ARBA" id="ARBA00022692"/>
    </source>
</evidence>
<keyword evidence="5 6" id="KW-0472">Membrane</keyword>
<feature type="transmembrane region" description="Helical" evidence="6">
    <location>
        <begin position="59"/>
        <end position="79"/>
    </location>
</feature>
<dbReference type="GO" id="GO:0005886">
    <property type="term" value="C:plasma membrane"/>
    <property type="evidence" value="ECO:0007669"/>
    <property type="project" value="UniProtKB-SubCell"/>
</dbReference>
<feature type="transmembrane region" description="Helical" evidence="6">
    <location>
        <begin position="336"/>
        <end position="355"/>
    </location>
</feature>
<comment type="subcellular location">
    <subcellularLocation>
        <location evidence="1">Cell membrane</location>
        <topology evidence="1">Multi-pass membrane protein</topology>
    </subcellularLocation>
</comment>
<feature type="transmembrane region" description="Helical" evidence="6">
    <location>
        <begin position="85"/>
        <end position="105"/>
    </location>
</feature>
<name>A0A381VN84_9ZZZZ</name>
<dbReference type="PANTHER" id="PTHR30106:SF1">
    <property type="entry name" value="UPF0324 MEMBRANE PROTEIN FN0533"/>
    <property type="match status" value="1"/>
</dbReference>
<organism evidence="7">
    <name type="scientific">marine metagenome</name>
    <dbReference type="NCBI Taxonomy" id="408172"/>
    <lineage>
        <taxon>unclassified sequences</taxon>
        <taxon>metagenomes</taxon>
        <taxon>ecological metagenomes</taxon>
    </lineage>
</organism>
<feature type="non-terminal residue" evidence="7">
    <location>
        <position position="408"/>
    </location>
</feature>
<reference evidence="7" key="1">
    <citation type="submission" date="2018-05" db="EMBL/GenBank/DDBJ databases">
        <authorList>
            <person name="Lanie J.A."/>
            <person name="Ng W.-L."/>
            <person name="Kazmierczak K.M."/>
            <person name="Andrzejewski T.M."/>
            <person name="Davidsen T.M."/>
            <person name="Wayne K.J."/>
            <person name="Tettelin H."/>
            <person name="Glass J.I."/>
            <person name="Rusch D."/>
            <person name="Podicherti R."/>
            <person name="Tsui H.-C.T."/>
            <person name="Winkler M.E."/>
        </authorList>
    </citation>
    <scope>NUCLEOTIDE SEQUENCE</scope>
</reference>
<feature type="transmembrane region" description="Helical" evidence="6">
    <location>
        <begin position="172"/>
        <end position="189"/>
    </location>
</feature>
<evidence type="ECO:0000256" key="1">
    <source>
        <dbReference type="ARBA" id="ARBA00004651"/>
    </source>
</evidence>
<keyword evidence="4 6" id="KW-1133">Transmembrane helix</keyword>
<evidence type="ECO:0000256" key="4">
    <source>
        <dbReference type="ARBA" id="ARBA00022989"/>
    </source>
</evidence>
<feature type="transmembrane region" description="Helical" evidence="6">
    <location>
        <begin position="375"/>
        <end position="395"/>
    </location>
</feature>
<feature type="transmembrane region" description="Helical" evidence="6">
    <location>
        <begin position="117"/>
        <end position="134"/>
    </location>
</feature>
<protein>
    <recommendedName>
        <fullName evidence="8">Sulfate exporter family transporter</fullName>
    </recommendedName>
</protein>
<feature type="transmembrane region" description="Helical" evidence="6">
    <location>
        <begin position="231"/>
        <end position="253"/>
    </location>
</feature>
<proteinExistence type="predicted"/>
<dbReference type="AlphaFoldDB" id="A0A381VN84"/>
<dbReference type="EMBL" id="UINC01009313">
    <property type="protein sequence ID" value="SVA41786.1"/>
    <property type="molecule type" value="Genomic_DNA"/>
</dbReference>
<dbReference type="Pfam" id="PF03601">
    <property type="entry name" value="Cons_hypoth698"/>
    <property type="match status" value="1"/>
</dbReference>
<keyword evidence="2" id="KW-1003">Cell membrane</keyword>
<feature type="transmembrane region" description="Helical" evidence="6">
    <location>
        <begin position="297"/>
        <end position="315"/>
    </location>
</feature>